<dbReference type="GO" id="GO:0016020">
    <property type="term" value="C:membrane"/>
    <property type="evidence" value="ECO:0007669"/>
    <property type="project" value="InterPro"/>
</dbReference>
<dbReference type="Pfam" id="PF00504">
    <property type="entry name" value="Chloroa_b-bind"/>
    <property type="match status" value="1"/>
</dbReference>
<dbReference type="GO" id="GO:0009507">
    <property type="term" value="C:chloroplast"/>
    <property type="evidence" value="ECO:0007669"/>
    <property type="project" value="UniProtKB-SubCell"/>
</dbReference>
<feature type="signal peptide" evidence="6">
    <location>
        <begin position="1"/>
        <end position="24"/>
    </location>
</feature>
<evidence type="ECO:0000313" key="7">
    <source>
        <dbReference type="EMBL" id="CAE8609285.1"/>
    </source>
</evidence>
<gene>
    <name evidence="7" type="ORF">PGLA1383_LOCUS27112</name>
</gene>
<keyword evidence="3" id="KW-0602">Photosynthesis</keyword>
<keyword evidence="2" id="KW-0150">Chloroplast</keyword>
<reference evidence="7" key="1">
    <citation type="submission" date="2021-02" db="EMBL/GenBank/DDBJ databases">
        <authorList>
            <person name="Dougan E. K."/>
            <person name="Rhodes N."/>
            <person name="Thang M."/>
            <person name="Chan C."/>
        </authorList>
    </citation>
    <scope>NUCLEOTIDE SEQUENCE</scope>
</reference>
<evidence type="ECO:0000256" key="3">
    <source>
        <dbReference type="ARBA" id="ARBA00022531"/>
    </source>
</evidence>
<proteinExistence type="predicted"/>
<dbReference type="PANTHER" id="PTHR21649">
    <property type="entry name" value="CHLOROPHYLL A/B BINDING PROTEIN"/>
    <property type="match status" value="1"/>
</dbReference>
<protein>
    <submittedName>
        <fullName evidence="7">Uncharacterized protein</fullName>
    </submittedName>
</protein>
<dbReference type="Proteomes" id="UP000654075">
    <property type="component" value="Unassembled WGS sequence"/>
</dbReference>
<feature type="binding site" evidence="5">
    <location>
        <position position="113"/>
    </location>
    <ligand>
        <name>chlorophyll a</name>
        <dbReference type="ChEBI" id="CHEBI:58416"/>
        <label>1</label>
    </ligand>
</feature>
<comment type="subcellular location">
    <subcellularLocation>
        <location evidence="1">Plastid</location>
        <location evidence="1">Chloroplast</location>
    </subcellularLocation>
</comment>
<feature type="binding site" evidence="5">
    <location>
        <position position="256"/>
    </location>
    <ligand>
        <name>chlorophyll a</name>
        <dbReference type="ChEBI" id="CHEBI:58416"/>
        <label>1</label>
    </ligand>
</feature>
<evidence type="ECO:0000313" key="8">
    <source>
        <dbReference type="Proteomes" id="UP000654075"/>
    </source>
</evidence>
<evidence type="ECO:0000256" key="5">
    <source>
        <dbReference type="PIRSR" id="PIRSR601344-1"/>
    </source>
</evidence>
<name>A0A813FBR8_POLGL</name>
<dbReference type="GO" id="GO:0016168">
    <property type="term" value="F:chlorophyll binding"/>
    <property type="evidence" value="ECO:0007669"/>
    <property type="project" value="UniProtKB-KW"/>
</dbReference>
<dbReference type="Gene3D" id="1.10.3460.10">
    <property type="entry name" value="Chlorophyll a/b binding protein domain"/>
    <property type="match status" value="1"/>
</dbReference>
<keyword evidence="6" id="KW-0732">Signal</keyword>
<dbReference type="EMBL" id="CAJNNV010024271">
    <property type="protein sequence ID" value="CAE8609285.1"/>
    <property type="molecule type" value="Genomic_DNA"/>
</dbReference>
<keyword evidence="4" id="KW-0934">Plastid</keyword>
<dbReference type="SUPFAM" id="SSF103511">
    <property type="entry name" value="Chlorophyll a-b binding protein"/>
    <property type="match status" value="1"/>
</dbReference>
<feature type="binding site" evidence="5">
    <location>
        <position position="244"/>
    </location>
    <ligand>
        <name>chlorophyll a</name>
        <dbReference type="ChEBI" id="CHEBI:58416"/>
        <label>1</label>
    </ligand>
</feature>
<feature type="binding site" description="axial binding residue" evidence="5">
    <location>
        <position position="197"/>
    </location>
    <ligand>
        <name>chlorophyll b</name>
        <dbReference type="ChEBI" id="CHEBI:61721"/>
        <label>1</label>
    </ligand>
    <ligandPart>
        <name>Mg</name>
        <dbReference type="ChEBI" id="CHEBI:25107"/>
    </ligandPart>
</feature>
<evidence type="ECO:0000256" key="1">
    <source>
        <dbReference type="ARBA" id="ARBA00004229"/>
    </source>
</evidence>
<evidence type="ECO:0000256" key="6">
    <source>
        <dbReference type="SAM" id="SignalP"/>
    </source>
</evidence>
<keyword evidence="8" id="KW-1185">Reference proteome</keyword>
<feature type="binding site" evidence="5">
    <location>
        <position position="137"/>
    </location>
    <ligand>
        <name>chlorophyll a</name>
        <dbReference type="ChEBI" id="CHEBI:58416"/>
        <label>1</label>
    </ligand>
</feature>
<keyword evidence="5" id="KW-0157">Chromophore</keyword>
<evidence type="ECO:0000256" key="2">
    <source>
        <dbReference type="ARBA" id="ARBA00022528"/>
    </source>
</evidence>
<feature type="non-terminal residue" evidence="7">
    <location>
        <position position="423"/>
    </location>
</feature>
<organism evidence="7 8">
    <name type="scientific">Polarella glacialis</name>
    <name type="common">Dinoflagellate</name>
    <dbReference type="NCBI Taxonomy" id="89957"/>
    <lineage>
        <taxon>Eukaryota</taxon>
        <taxon>Sar</taxon>
        <taxon>Alveolata</taxon>
        <taxon>Dinophyceae</taxon>
        <taxon>Suessiales</taxon>
        <taxon>Suessiaceae</taxon>
        <taxon>Polarella</taxon>
    </lineage>
</organism>
<comment type="caution">
    <text evidence="7">The sequence shown here is derived from an EMBL/GenBank/DDBJ whole genome shotgun (WGS) entry which is preliminary data.</text>
</comment>
<dbReference type="InterPro" id="IPR022796">
    <property type="entry name" value="Chloroa_b-bind"/>
</dbReference>
<accession>A0A813FBR8</accession>
<dbReference type="AlphaFoldDB" id="A0A813FBR8"/>
<feature type="chain" id="PRO_5032442863" evidence="6">
    <location>
        <begin position="25"/>
        <end position="423"/>
    </location>
</feature>
<keyword evidence="5" id="KW-0148">Chlorophyll</keyword>
<dbReference type="InterPro" id="IPR001344">
    <property type="entry name" value="Chloro_AB-bd_pln"/>
</dbReference>
<feature type="binding site" evidence="5">
    <location>
        <position position="134"/>
    </location>
    <ligand>
        <name>chlorophyll a</name>
        <dbReference type="ChEBI" id="CHEBI:58416"/>
        <label>1</label>
    </ligand>
</feature>
<dbReference type="GO" id="GO:0009765">
    <property type="term" value="P:photosynthesis, light harvesting"/>
    <property type="evidence" value="ECO:0007669"/>
    <property type="project" value="InterPro"/>
</dbReference>
<evidence type="ECO:0000256" key="4">
    <source>
        <dbReference type="ARBA" id="ARBA00022640"/>
    </source>
</evidence>
<feature type="binding site" evidence="5">
    <location>
        <position position="242"/>
    </location>
    <ligand>
        <name>chlorophyll a</name>
        <dbReference type="ChEBI" id="CHEBI:58416"/>
        <label>1</label>
    </ligand>
</feature>
<sequence>MGIAHVRCGAFAAAMAVLAAGIRCHPAFSSCSWSSATQRATTDVRHLLGEHRATSNPRQATGLYVATAIGGIAAIAFVAQRPTTFSQKCREPRVISVAAFETELGVQAPLGFWDPLGFAADGDGPAFRRRRVTEFKHGRVAMCACMGYIAPEFSRFSGYLSPKAGVTFADLPNGLAALWKVPVAGWCQIVVFIAAMETTFLANDEARDPGNYKNIGRWGLPLTGGIQDPTEREKSLNRDLANGRLAMVAIMVMLLQDGLTGLGGLVTPHFAQLRCTCLATESSGSFLGRNQLSTESSPWGARTAMASPEEFVKDARGDNLEICPPAPGQTEAVAAYRLSPHGDLRLCVPGSVVLSAGPPVSITDFHTPDAKPFSSVKEALKKLGRGGGGTFVFQVPMVDAQLREELAAECRATPAQSSWPLCV</sequence>
<feature type="binding site" description="axial binding residue" evidence="5">
    <location>
        <position position="139"/>
    </location>
    <ligand>
        <name>chlorophyll b</name>
        <dbReference type="ChEBI" id="CHEBI:61721"/>
        <label>1</label>
    </ligand>
    <ligandPart>
        <name>Mg</name>
        <dbReference type="ChEBI" id="CHEBI:25107"/>
    </ligandPart>
</feature>